<feature type="repeat" description="PPR" evidence="4">
    <location>
        <begin position="96"/>
        <end position="130"/>
    </location>
</feature>
<dbReference type="OrthoDB" id="185373at2759"/>
<dbReference type="InterPro" id="IPR001525">
    <property type="entry name" value="C5_MeTfrase"/>
</dbReference>
<evidence type="ECO:0000256" key="4">
    <source>
        <dbReference type="PROSITE-ProRule" id="PRU00708"/>
    </source>
</evidence>
<keyword evidence="3" id="KW-0677">Repeat</keyword>
<dbReference type="AlphaFoldDB" id="A0A9P1BLB2"/>
<dbReference type="InterPro" id="IPR011990">
    <property type="entry name" value="TPR-like_helical_dom_sf"/>
</dbReference>
<gene>
    <name evidence="6" type="ORF">C1SCF055_LOCUS2278</name>
</gene>
<name>A0A9P1BLB2_9DINO</name>
<dbReference type="GO" id="GO:0008168">
    <property type="term" value="F:methyltransferase activity"/>
    <property type="evidence" value="ECO:0007669"/>
    <property type="project" value="UniProtKB-KW"/>
</dbReference>
<dbReference type="Pfam" id="PF13041">
    <property type="entry name" value="PPR_2"/>
    <property type="match status" value="2"/>
</dbReference>
<dbReference type="Pfam" id="PF13812">
    <property type="entry name" value="PPR_3"/>
    <property type="match status" value="2"/>
</dbReference>
<dbReference type="PROSITE" id="PS51375">
    <property type="entry name" value="PPR"/>
    <property type="match status" value="6"/>
</dbReference>
<feature type="repeat" description="PPR" evidence="4">
    <location>
        <begin position="524"/>
        <end position="558"/>
    </location>
</feature>
<keyword evidence="2" id="KW-0808">Transferase</keyword>
<keyword evidence="8" id="KW-1185">Reference proteome</keyword>
<dbReference type="PANTHER" id="PTHR47447:SF17">
    <property type="entry name" value="OS12G0638900 PROTEIN"/>
    <property type="match status" value="1"/>
</dbReference>
<keyword evidence="1" id="KW-0489">Methyltransferase</keyword>
<reference evidence="7 8" key="2">
    <citation type="submission" date="2024-05" db="EMBL/GenBank/DDBJ databases">
        <authorList>
            <person name="Chen Y."/>
            <person name="Shah S."/>
            <person name="Dougan E. K."/>
            <person name="Thang M."/>
            <person name="Chan C."/>
        </authorList>
    </citation>
    <scope>NUCLEOTIDE SEQUENCE [LARGE SCALE GENOMIC DNA]</scope>
</reference>
<dbReference type="GO" id="GO:0032259">
    <property type="term" value="P:methylation"/>
    <property type="evidence" value="ECO:0007669"/>
    <property type="project" value="UniProtKB-KW"/>
</dbReference>
<sequence>MGRSMLEWAALRESLGSKMPELKLTIKSSRSLDDALTQLSQQGESIVALMKSVVQLDGHLDAQKYTIGISACGRAKLWQEAYSLYEDMPKVKVDPNIINLNALLSAYEKANQWHLALHFFEVMAATGLRAPNRVSFNSMTTALSKDDEDDEDDKDDKDDKEDEEDEEEEEEDEAGAALAARTADLCGDAHGIHRAQCDQMPQEAAGLTQVSVPQRLVASRILSGPRCGRALQIVERSVHRVVPWTVMDLADVDAGGSSLLWSWWALILCMCATWSSVRDGTGMVFTGLLDGVPDELTLLDVVLVQQFSIPLLKVDDGTKVLFHSLHTWEDFFKLVDACCGLDGPTHGAHAVGVQTMVAVDSSARMVTFHKVHGGCEYVIGDAGCPQVIAGVWSKCNHAAVMSAGFSCQPFSQLGDRKGGADSCAMFVDWSGVVKENINPELSAIGFFDAMVSVDVLPNVISFNAAIGAAQWPAALRILEDIEEAALQPTMVSYCSVLSTFEKSGKWQLALVLFDSLPKSKLRPTVISFNAVLSACEKANQWQVALILFSQMEEVSVSPDIISFNALISSCKGRQWQRALKMFNAMSEADLQPDIVSFGAAISACEKAREWQKAIRIFHGIRESELQPDLISLNAVISSCEKDGQWEQALWLFNTSTSPDFISYSAAMSALEKGNQWQLALVFFDDMTSVAKLRPDVINFNAAISACEKQGRWQEALSLFSATPWPSLVTWNAVLSSCEKAGQWRQALHLLELMLRSTVQADDITFAAVISSCEKGQYVEAKRTSLKK</sequence>
<dbReference type="EMBL" id="CAMXCT020000102">
    <property type="protein sequence ID" value="CAL1127201.1"/>
    <property type="molecule type" value="Genomic_DNA"/>
</dbReference>
<dbReference type="InterPro" id="IPR029063">
    <property type="entry name" value="SAM-dependent_MTases_sf"/>
</dbReference>
<protein>
    <submittedName>
        <fullName evidence="7">Pentatricopeptide repeat-containing protein GUN1, chloroplastic (Pentatricopeptide repeat-containing protein At2g31400) (Protein GENOMES UNCOUPLED 1)</fullName>
    </submittedName>
</protein>
<feature type="repeat" description="PPR" evidence="4">
    <location>
        <begin position="61"/>
        <end position="95"/>
    </location>
</feature>
<dbReference type="Pfam" id="PF00145">
    <property type="entry name" value="DNA_methylase"/>
    <property type="match status" value="1"/>
</dbReference>
<evidence type="ECO:0000313" key="7">
    <source>
        <dbReference type="EMBL" id="CAL4761138.1"/>
    </source>
</evidence>
<evidence type="ECO:0000256" key="2">
    <source>
        <dbReference type="ARBA" id="ARBA00022679"/>
    </source>
</evidence>
<evidence type="ECO:0000256" key="5">
    <source>
        <dbReference type="SAM" id="MobiDB-lite"/>
    </source>
</evidence>
<feature type="compositionally biased region" description="Acidic residues" evidence="5">
    <location>
        <begin position="146"/>
        <end position="174"/>
    </location>
</feature>
<feature type="region of interest" description="Disordered" evidence="5">
    <location>
        <begin position="141"/>
        <end position="176"/>
    </location>
</feature>
<evidence type="ECO:0000313" key="8">
    <source>
        <dbReference type="Proteomes" id="UP001152797"/>
    </source>
</evidence>
<comment type="caution">
    <text evidence="6">The sequence shown here is derived from an EMBL/GenBank/DDBJ whole genome shotgun (WGS) entry which is preliminary data.</text>
</comment>
<proteinExistence type="predicted"/>
<organism evidence="6">
    <name type="scientific">Cladocopium goreaui</name>
    <dbReference type="NCBI Taxonomy" id="2562237"/>
    <lineage>
        <taxon>Eukaryota</taxon>
        <taxon>Sar</taxon>
        <taxon>Alveolata</taxon>
        <taxon>Dinophyceae</taxon>
        <taxon>Suessiales</taxon>
        <taxon>Symbiodiniaceae</taxon>
        <taxon>Cladocopium</taxon>
    </lineage>
</organism>
<accession>A0A9P1BLB2</accession>
<dbReference type="PANTHER" id="PTHR47447">
    <property type="entry name" value="OS03G0856100 PROTEIN"/>
    <property type="match status" value="1"/>
</dbReference>
<feature type="repeat" description="PPR" evidence="4">
    <location>
        <begin position="726"/>
        <end position="760"/>
    </location>
</feature>
<dbReference type="SUPFAM" id="SSF53335">
    <property type="entry name" value="S-adenosyl-L-methionine-dependent methyltransferases"/>
    <property type="match status" value="1"/>
</dbReference>
<reference evidence="6" key="1">
    <citation type="submission" date="2022-10" db="EMBL/GenBank/DDBJ databases">
        <authorList>
            <person name="Chen Y."/>
            <person name="Dougan E. K."/>
            <person name="Chan C."/>
            <person name="Rhodes N."/>
            <person name="Thang M."/>
        </authorList>
    </citation>
    <scope>NUCLEOTIDE SEQUENCE</scope>
</reference>
<feature type="repeat" description="PPR" evidence="4">
    <location>
        <begin position="593"/>
        <end position="627"/>
    </location>
</feature>
<feature type="non-terminal residue" evidence="6">
    <location>
        <position position="1"/>
    </location>
</feature>
<dbReference type="EMBL" id="CAMXCT010000102">
    <property type="protein sequence ID" value="CAI3973826.1"/>
    <property type="molecule type" value="Genomic_DNA"/>
</dbReference>
<dbReference type="Pfam" id="PF01535">
    <property type="entry name" value="PPR"/>
    <property type="match status" value="2"/>
</dbReference>
<feature type="repeat" description="PPR" evidence="4">
    <location>
        <begin position="489"/>
        <end position="523"/>
    </location>
</feature>
<evidence type="ECO:0000256" key="3">
    <source>
        <dbReference type="ARBA" id="ARBA00022737"/>
    </source>
</evidence>
<dbReference type="InterPro" id="IPR002885">
    <property type="entry name" value="PPR_rpt"/>
</dbReference>
<dbReference type="Gene3D" id="1.25.40.10">
    <property type="entry name" value="Tetratricopeptide repeat domain"/>
    <property type="match status" value="4"/>
</dbReference>
<evidence type="ECO:0000313" key="6">
    <source>
        <dbReference type="EMBL" id="CAI3973826.1"/>
    </source>
</evidence>
<dbReference type="NCBIfam" id="TIGR00756">
    <property type="entry name" value="PPR"/>
    <property type="match status" value="5"/>
</dbReference>
<evidence type="ECO:0000256" key="1">
    <source>
        <dbReference type="ARBA" id="ARBA00022603"/>
    </source>
</evidence>
<dbReference type="Proteomes" id="UP001152797">
    <property type="component" value="Unassembled WGS sequence"/>
</dbReference>
<dbReference type="Gene3D" id="3.40.50.150">
    <property type="entry name" value="Vaccinia Virus protein VP39"/>
    <property type="match status" value="1"/>
</dbReference>
<dbReference type="EMBL" id="CAMXCT030000102">
    <property type="protein sequence ID" value="CAL4761138.1"/>
    <property type="molecule type" value="Genomic_DNA"/>
</dbReference>